<dbReference type="EMBL" id="JABBWM010000004">
    <property type="protein sequence ID" value="KAG2118031.1"/>
    <property type="molecule type" value="Genomic_DNA"/>
</dbReference>
<accession>A0A9P7FIE9</accession>
<reference evidence="6" key="1">
    <citation type="journal article" date="2020" name="New Phytol.">
        <title>Comparative genomics reveals dynamic genome evolution in host specialist ectomycorrhizal fungi.</title>
        <authorList>
            <person name="Lofgren L.A."/>
            <person name="Nguyen N.H."/>
            <person name="Vilgalys R."/>
            <person name="Ruytinx J."/>
            <person name="Liao H.L."/>
            <person name="Branco S."/>
            <person name="Kuo A."/>
            <person name="LaButti K."/>
            <person name="Lipzen A."/>
            <person name="Andreopoulos W."/>
            <person name="Pangilinan J."/>
            <person name="Riley R."/>
            <person name="Hundley H."/>
            <person name="Na H."/>
            <person name="Barry K."/>
            <person name="Grigoriev I.V."/>
            <person name="Stajich J.E."/>
            <person name="Kennedy P.G."/>
        </authorList>
    </citation>
    <scope>NUCLEOTIDE SEQUENCE</scope>
    <source>
        <strain evidence="6">FC423</strain>
    </source>
</reference>
<sequence length="639" mass="71115">MNAAPRSSWPISSRYVTIINKLFQGLSPAQISPGHDEQRFWQELLSLEPDRTFLTRLLSTLSKDECLISHKLVLHALFTVCTVFAADRKGKETSGHAIDTLSIMLHTVLAKNLAGWEVMEIFANSVNEADRVFMEFVGMIADVLGDNNAPEALRHRVLQLAVVFTCSISQLSPGAYLLRRDLFPCIAKVITSPDTQRFTFEASLLLSILANFHKSDAARLNPYLQRIRDTQDTELMRKICWAAGFALDAAVKAYQEISDDSIPTFAKSVGALFTSLLPDRALVMQPLDVPRDFLKTQPIEATVSLLPVFEFLFFNPLFAQVLVDMIHKPSDNKQSAPVPPLAYNILSLSSYVLTHASSSASPRTLAYANLALNTLLVMSENAAIMSVFCKPASSKEAIRLCRQRLPLLPVPSSTRAPICALLDCCVLWLRHNLHKRLDVYTFTTCIWTCYRVIWYLQKERIRLDYDWLELWKAVVDLLGFLSSKLDSLVTTGGIERLVQETIRLLDLALCKADLILPTPTAVHEFIYEVVRSSAVIRKQTLLLELLGQPTSVDRGASLRSDSASNTLSRVLSTAAYYEGKLTSAGTRSAKDAFRTVSKDIEQNGLHSAHNADDTDPPKYAEDVVSFIRVACTDGLALMS</sequence>
<proteinExistence type="predicted"/>
<keyword evidence="2" id="KW-0812">Transmembrane</keyword>
<evidence type="ECO:0000313" key="7">
    <source>
        <dbReference type="Proteomes" id="UP000823399"/>
    </source>
</evidence>
<evidence type="ECO:0000256" key="3">
    <source>
        <dbReference type="ARBA" id="ARBA00022989"/>
    </source>
</evidence>
<gene>
    <name evidence="6" type="ORF">F5147DRAFT_669527</name>
</gene>
<dbReference type="GO" id="GO:0016020">
    <property type="term" value="C:membrane"/>
    <property type="evidence" value="ECO:0007669"/>
    <property type="project" value="UniProtKB-SubCell"/>
</dbReference>
<comment type="caution">
    <text evidence="6">The sequence shown here is derived from an EMBL/GenBank/DDBJ whole genome shotgun (WGS) entry which is preliminary data.</text>
</comment>
<dbReference type="GO" id="GO:0005829">
    <property type="term" value="C:cytosol"/>
    <property type="evidence" value="ECO:0007669"/>
    <property type="project" value="TreeGrafter"/>
</dbReference>
<dbReference type="RefSeq" id="XP_041298548.1">
    <property type="nucleotide sequence ID" value="XM_041435474.1"/>
</dbReference>
<feature type="domain" description="Armadillo-like helical" evidence="5">
    <location>
        <begin position="409"/>
        <end position="638"/>
    </location>
</feature>
<evidence type="ECO:0000256" key="2">
    <source>
        <dbReference type="ARBA" id="ARBA00022692"/>
    </source>
</evidence>
<dbReference type="Pfam" id="PF08427">
    <property type="entry name" value="ARMH3_C"/>
    <property type="match status" value="1"/>
</dbReference>
<evidence type="ECO:0000256" key="1">
    <source>
        <dbReference type="ARBA" id="ARBA00004370"/>
    </source>
</evidence>
<organism evidence="6 7">
    <name type="scientific">Suillus discolor</name>
    <dbReference type="NCBI Taxonomy" id="1912936"/>
    <lineage>
        <taxon>Eukaryota</taxon>
        <taxon>Fungi</taxon>
        <taxon>Dikarya</taxon>
        <taxon>Basidiomycota</taxon>
        <taxon>Agaricomycotina</taxon>
        <taxon>Agaricomycetes</taxon>
        <taxon>Agaricomycetidae</taxon>
        <taxon>Boletales</taxon>
        <taxon>Suillineae</taxon>
        <taxon>Suillaceae</taxon>
        <taxon>Suillus</taxon>
    </lineage>
</organism>
<dbReference type="InterPro" id="IPR013636">
    <property type="entry name" value="ARMH3_C"/>
</dbReference>
<dbReference type="InterPro" id="IPR039868">
    <property type="entry name" value="ARMD3-like"/>
</dbReference>
<dbReference type="Proteomes" id="UP000823399">
    <property type="component" value="Unassembled WGS sequence"/>
</dbReference>
<dbReference type="PANTHER" id="PTHR13608:SF3">
    <property type="entry name" value="ARMADILLO-LIKE HELICAL DOMAIN-CONTAINING PROTEIN 3"/>
    <property type="match status" value="1"/>
</dbReference>
<name>A0A9P7FIE9_9AGAM</name>
<evidence type="ECO:0000313" key="6">
    <source>
        <dbReference type="EMBL" id="KAG2118031.1"/>
    </source>
</evidence>
<dbReference type="SMART" id="SM01158">
    <property type="entry name" value="DUF1741"/>
    <property type="match status" value="1"/>
</dbReference>
<dbReference type="AlphaFoldDB" id="A0A9P7FIE9"/>
<keyword evidence="4" id="KW-0472">Membrane</keyword>
<protein>
    <recommendedName>
        <fullName evidence="5">Armadillo-like helical domain-containing protein</fullName>
    </recommendedName>
</protein>
<evidence type="ECO:0000259" key="5">
    <source>
        <dbReference type="SMART" id="SM01158"/>
    </source>
</evidence>
<dbReference type="GeneID" id="64697733"/>
<dbReference type="OrthoDB" id="2012278at2759"/>
<keyword evidence="3" id="KW-1133">Transmembrane helix</keyword>
<evidence type="ECO:0000256" key="4">
    <source>
        <dbReference type="ARBA" id="ARBA00023136"/>
    </source>
</evidence>
<dbReference type="PANTHER" id="PTHR13608">
    <property type="entry name" value="ARMADILLO-LIKE HELICAL DOMAIN-CONTAINING PROTEIN 3"/>
    <property type="match status" value="1"/>
</dbReference>
<comment type="subcellular location">
    <subcellularLocation>
        <location evidence="1">Membrane</location>
    </subcellularLocation>
</comment>
<keyword evidence="7" id="KW-1185">Reference proteome</keyword>